<feature type="transmembrane region" description="Helical" evidence="1">
    <location>
        <begin position="177"/>
        <end position="197"/>
    </location>
</feature>
<dbReference type="InterPro" id="IPR003675">
    <property type="entry name" value="Rce1/LyrA-like_dom"/>
</dbReference>
<reference evidence="3 4" key="1">
    <citation type="submission" date="2019-03" db="EMBL/GenBank/DDBJ databases">
        <title>Genomic Encyclopedia of Type Strains, Phase IV (KMG-IV): sequencing the most valuable type-strain genomes for metagenomic binning, comparative biology and taxonomic classification.</title>
        <authorList>
            <person name="Goeker M."/>
        </authorList>
    </citation>
    <scope>NUCLEOTIDE SEQUENCE [LARGE SCALE GENOMIC DNA]</scope>
    <source>
        <strain evidence="3 4">DSM 103428</strain>
    </source>
</reference>
<dbReference type="AlphaFoldDB" id="A0A4R1KXP5"/>
<feature type="transmembrane region" description="Helical" evidence="1">
    <location>
        <begin position="152"/>
        <end position="171"/>
    </location>
</feature>
<dbReference type="EMBL" id="SMGK01000007">
    <property type="protein sequence ID" value="TCK70192.1"/>
    <property type="molecule type" value="Genomic_DNA"/>
</dbReference>
<name>A0A4R1KXP5_9BACT</name>
<feature type="transmembrane region" description="Helical" evidence="1">
    <location>
        <begin position="46"/>
        <end position="64"/>
    </location>
</feature>
<protein>
    <recommendedName>
        <fullName evidence="2">CAAX prenyl protease 2/Lysostaphin resistance protein A-like domain-containing protein</fullName>
    </recommendedName>
</protein>
<evidence type="ECO:0000256" key="1">
    <source>
        <dbReference type="SAM" id="Phobius"/>
    </source>
</evidence>
<dbReference type="GO" id="GO:0080120">
    <property type="term" value="P:CAAX-box protein maturation"/>
    <property type="evidence" value="ECO:0007669"/>
    <property type="project" value="UniProtKB-ARBA"/>
</dbReference>
<feature type="domain" description="CAAX prenyl protease 2/Lysostaphin resistance protein A-like" evidence="2">
    <location>
        <begin position="122"/>
        <end position="213"/>
    </location>
</feature>
<keyword evidence="1" id="KW-0472">Membrane</keyword>
<sequence>MNSFERVRALGWFFIAMFYFIFAQIVADHAANGLSSGDSFELVSRLILLFLLLVGYAAMGYAGQRQREPIKQMGLMRRPGWGREFALGAALGWGGILACLIPIVFFGGLVVTVWTSPHQLLLLLVDLAVLAVAALTEEIAFRGYPFQRLIEALGPTLATLVMMSIFALIHLRNPGASGASTLTTALFGLVLAVAYLRTRALWLGWGLHFAWNASMGILFGLPISGLTTFSPVVSSNASGPIWITGGNYGLEGSATAVLVLLVLIILLVKVTRDYAYKYNQPVIVAGGIPVDIDAAARRQHEAAMGTTATAPALVQIAQAPPVPGETRKLE</sequence>
<comment type="caution">
    <text evidence="3">The sequence shown here is derived from an EMBL/GenBank/DDBJ whole genome shotgun (WGS) entry which is preliminary data.</text>
</comment>
<keyword evidence="1" id="KW-0812">Transmembrane</keyword>
<proteinExistence type="predicted"/>
<evidence type="ECO:0000313" key="3">
    <source>
        <dbReference type="EMBL" id="TCK70192.1"/>
    </source>
</evidence>
<dbReference type="GO" id="GO:0004175">
    <property type="term" value="F:endopeptidase activity"/>
    <property type="evidence" value="ECO:0007669"/>
    <property type="project" value="UniProtKB-ARBA"/>
</dbReference>
<dbReference type="PANTHER" id="PTHR39430">
    <property type="entry name" value="MEMBRANE-ASSOCIATED PROTEASE-RELATED"/>
    <property type="match status" value="1"/>
</dbReference>
<feature type="transmembrane region" description="Helical" evidence="1">
    <location>
        <begin position="249"/>
        <end position="268"/>
    </location>
</feature>
<dbReference type="RefSeq" id="WP_131999149.1">
    <property type="nucleotide sequence ID" value="NZ_SMGK01000007.1"/>
</dbReference>
<dbReference type="Pfam" id="PF02517">
    <property type="entry name" value="Rce1-like"/>
    <property type="match status" value="1"/>
</dbReference>
<keyword evidence="1" id="KW-1133">Transmembrane helix</keyword>
<dbReference type="PANTHER" id="PTHR39430:SF1">
    <property type="entry name" value="PROTEASE"/>
    <property type="match status" value="1"/>
</dbReference>
<keyword evidence="4" id="KW-1185">Reference proteome</keyword>
<evidence type="ECO:0000313" key="4">
    <source>
        <dbReference type="Proteomes" id="UP000295210"/>
    </source>
</evidence>
<dbReference type="Proteomes" id="UP000295210">
    <property type="component" value="Unassembled WGS sequence"/>
</dbReference>
<feature type="transmembrane region" description="Helical" evidence="1">
    <location>
        <begin position="7"/>
        <end position="26"/>
    </location>
</feature>
<dbReference type="OrthoDB" id="324900at2"/>
<feature type="transmembrane region" description="Helical" evidence="1">
    <location>
        <begin position="120"/>
        <end position="140"/>
    </location>
</feature>
<gene>
    <name evidence="3" type="ORF">C7378_3347</name>
</gene>
<accession>A0A4R1KXP5</accession>
<organism evidence="3 4">
    <name type="scientific">Acidipila rosea</name>
    <dbReference type="NCBI Taxonomy" id="768535"/>
    <lineage>
        <taxon>Bacteria</taxon>
        <taxon>Pseudomonadati</taxon>
        <taxon>Acidobacteriota</taxon>
        <taxon>Terriglobia</taxon>
        <taxon>Terriglobales</taxon>
        <taxon>Acidobacteriaceae</taxon>
        <taxon>Acidipila</taxon>
    </lineage>
</organism>
<feature type="transmembrane region" description="Helical" evidence="1">
    <location>
        <begin position="85"/>
        <end position="114"/>
    </location>
</feature>
<feature type="transmembrane region" description="Helical" evidence="1">
    <location>
        <begin position="209"/>
        <end position="229"/>
    </location>
</feature>
<evidence type="ECO:0000259" key="2">
    <source>
        <dbReference type="Pfam" id="PF02517"/>
    </source>
</evidence>